<organism evidence="2 3">
    <name type="scientific">Bifidobacterium asteroides</name>
    <dbReference type="NCBI Taxonomy" id="1684"/>
    <lineage>
        <taxon>Bacteria</taxon>
        <taxon>Bacillati</taxon>
        <taxon>Actinomycetota</taxon>
        <taxon>Actinomycetes</taxon>
        <taxon>Bifidobacteriales</taxon>
        <taxon>Bifidobacteriaceae</taxon>
        <taxon>Bifidobacterium</taxon>
    </lineage>
</organism>
<feature type="transmembrane region" description="Helical" evidence="1">
    <location>
        <begin position="215"/>
        <end position="233"/>
    </location>
</feature>
<dbReference type="EMBL" id="PCHJ01000015">
    <property type="protein sequence ID" value="PKV09485.1"/>
    <property type="molecule type" value="Genomic_DNA"/>
</dbReference>
<reference evidence="2 3" key="1">
    <citation type="submission" date="2017-10" db="EMBL/GenBank/DDBJ databases">
        <title>Bifidobacterium genomics.</title>
        <authorList>
            <person name="Lugli G.A."/>
            <person name="Milani C."/>
            <person name="Mancabelli L."/>
        </authorList>
    </citation>
    <scope>NUCLEOTIDE SEQUENCE [LARGE SCALE GENOMIC DNA]</scope>
    <source>
        <strain evidence="2 3">1460B</strain>
    </source>
</reference>
<sequence>MNRSEPDIRPILAALQGSDLERDDFAESQIGSSRMRERSIKTIVRKGMGRRPGLIWTLVAMVRSLGLRNLLFGLWDCVFIGLILTAAVWATVFGSFMKTAWPSRVDRIFGLVVPIFVCSPALFLVVHLLVVLKERNLNTLNLIRTCRWSFRQIAAVRMLLFGMVSMMISSLATVLLARTTNPGLSTMTLLGISFSSLFLFSLAQIWVEEHMHGELSICLVLGLWIVLGMMLYLTRFATAPILVSIPPALSLATGLVLLAIFLLVLHGRCVGSPLPWWIWHMKRLATA</sequence>
<feature type="transmembrane region" description="Helical" evidence="1">
    <location>
        <begin position="70"/>
        <end position="96"/>
    </location>
</feature>
<evidence type="ECO:0000256" key="1">
    <source>
        <dbReference type="SAM" id="Phobius"/>
    </source>
</evidence>
<dbReference type="Proteomes" id="UP000233731">
    <property type="component" value="Unassembled WGS sequence"/>
</dbReference>
<comment type="caution">
    <text evidence="2">The sequence shown here is derived from an EMBL/GenBank/DDBJ whole genome shotgun (WGS) entry which is preliminary data.</text>
</comment>
<keyword evidence="1" id="KW-0472">Membrane</keyword>
<protein>
    <submittedName>
        <fullName evidence="2">Uncharacterized protein</fullName>
    </submittedName>
</protein>
<accession>A0A2N3RAH5</accession>
<proteinExistence type="predicted"/>
<feature type="transmembrane region" description="Helical" evidence="1">
    <location>
        <begin position="108"/>
        <end position="132"/>
    </location>
</feature>
<evidence type="ECO:0000313" key="2">
    <source>
        <dbReference type="EMBL" id="PKV09485.1"/>
    </source>
</evidence>
<feature type="transmembrane region" description="Helical" evidence="1">
    <location>
        <begin position="183"/>
        <end position="203"/>
    </location>
</feature>
<name>A0A2N3RAH5_9BIFI</name>
<keyword evidence="1" id="KW-1133">Transmembrane helix</keyword>
<dbReference type="AlphaFoldDB" id="A0A2N3RAH5"/>
<evidence type="ECO:0000313" key="3">
    <source>
        <dbReference type="Proteomes" id="UP000233731"/>
    </source>
</evidence>
<feature type="transmembrane region" description="Helical" evidence="1">
    <location>
        <begin position="245"/>
        <end position="265"/>
    </location>
</feature>
<keyword evidence="1" id="KW-0812">Transmembrane</keyword>
<feature type="transmembrane region" description="Helical" evidence="1">
    <location>
        <begin position="153"/>
        <end position="177"/>
    </location>
</feature>
<gene>
    <name evidence="2" type="ORF">CQR44_1018</name>
</gene>
<dbReference type="RefSeq" id="WP_101432580.1">
    <property type="nucleotide sequence ID" value="NZ_PCHJ01000015.1"/>
</dbReference>